<organism evidence="2 3">
    <name type="scientific">Nocardioides zeicaulis</name>
    <dbReference type="NCBI Taxonomy" id="1776857"/>
    <lineage>
        <taxon>Bacteria</taxon>
        <taxon>Bacillati</taxon>
        <taxon>Actinomycetota</taxon>
        <taxon>Actinomycetes</taxon>
        <taxon>Propionibacteriales</taxon>
        <taxon>Nocardioidaceae</taxon>
        <taxon>Nocardioides</taxon>
    </lineage>
</organism>
<keyword evidence="3" id="KW-1185">Reference proteome</keyword>
<accession>A0ABV6E1M5</accession>
<sequence length="344" mass="35810">MLTWVWPPLALALAGWTFVQSRRHLTGAGRWLVAATLLVLTAAAVGAGARQVTVDPFAEANPASGMTVSVRGHDLHIDCRGQGSPTVVLFNGLGEFSASWARIVDGTTPTTRVCAYDRAGQGWSDDVDQPQDAVTAAEDLHAVLDAAGENGPFVLAGHSIGGPYALTYAHQYPDETAGLVLIDSTSPHQFTAIPSYPGTYAMLRRIYGVMPSLARLGLGSLLAGSHLPGGAAGAVDDMNASPRGGRNARDEVSMLPEVFAQAQALTTFGSRPLVVLTSADTAHDTGGWTHAQDQLAALSSNVVHRVVDASHQGMVEDPAGASASIEAITSVVQAVRSHTPLARP</sequence>
<proteinExistence type="predicted"/>
<dbReference type="RefSeq" id="WP_378518570.1">
    <property type="nucleotide sequence ID" value="NZ_CBCSDI010000032.1"/>
</dbReference>
<dbReference type="PRINTS" id="PR00111">
    <property type="entry name" value="ABHYDROLASE"/>
</dbReference>
<dbReference type="Proteomes" id="UP001589698">
    <property type="component" value="Unassembled WGS sequence"/>
</dbReference>
<name>A0ABV6E1M5_9ACTN</name>
<keyword evidence="2" id="KW-0378">Hydrolase</keyword>
<dbReference type="Pfam" id="PF00561">
    <property type="entry name" value="Abhydrolase_1"/>
    <property type="match status" value="1"/>
</dbReference>
<comment type="caution">
    <text evidence="2">The sequence shown here is derived from an EMBL/GenBank/DDBJ whole genome shotgun (WGS) entry which is preliminary data.</text>
</comment>
<dbReference type="InterPro" id="IPR000073">
    <property type="entry name" value="AB_hydrolase_1"/>
</dbReference>
<dbReference type="InterPro" id="IPR050266">
    <property type="entry name" value="AB_hydrolase_sf"/>
</dbReference>
<dbReference type="SUPFAM" id="SSF53474">
    <property type="entry name" value="alpha/beta-Hydrolases"/>
    <property type="match status" value="1"/>
</dbReference>
<evidence type="ECO:0000313" key="2">
    <source>
        <dbReference type="EMBL" id="MFC0222851.1"/>
    </source>
</evidence>
<dbReference type="PANTHER" id="PTHR43798:SF33">
    <property type="entry name" value="HYDROLASE, PUTATIVE (AFU_ORTHOLOGUE AFUA_2G14860)-RELATED"/>
    <property type="match status" value="1"/>
</dbReference>
<evidence type="ECO:0000313" key="3">
    <source>
        <dbReference type="Proteomes" id="UP001589698"/>
    </source>
</evidence>
<dbReference type="Gene3D" id="3.40.50.1820">
    <property type="entry name" value="alpha/beta hydrolase"/>
    <property type="match status" value="1"/>
</dbReference>
<dbReference type="GO" id="GO:0016787">
    <property type="term" value="F:hydrolase activity"/>
    <property type="evidence" value="ECO:0007669"/>
    <property type="project" value="UniProtKB-KW"/>
</dbReference>
<protein>
    <submittedName>
        <fullName evidence="2">Alpha/beta fold hydrolase</fullName>
    </submittedName>
</protein>
<dbReference type="InterPro" id="IPR029058">
    <property type="entry name" value="AB_hydrolase_fold"/>
</dbReference>
<gene>
    <name evidence="2" type="ORF">ACFFJG_10190</name>
</gene>
<reference evidence="2 3" key="1">
    <citation type="submission" date="2024-09" db="EMBL/GenBank/DDBJ databases">
        <authorList>
            <person name="Sun Q."/>
            <person name="Mori K."/>
        </authorList>
    </citation>
    <scope>NUCLEOTIDE SEQUENCE [LARGE SCALE GENOMIC DNA]</scope>
    <source>
        <strain evidence="2 3">CCM 8654</strain>
    </source>
</reference>
<feature type="domain" description="AB hydrolase-1" evidence="1">
    <location>
        <begin position="85"/>
        <end position="191"/>
    </location>
</feature>
<dbReference type="EMBL" id="JBHLXH010000001">
    <property type="protein sequence ID" value="MFC0222851.1"/>
    <property type="molecule type" value="Genomic_DNA"/>
</dbReference>
<dbReference type="PANTHER" id="PTHR43798">
    <property type="entry name" value="MONOACYLGLYCEROL LIPASE"/>
    <property type="match status" value="1"/>
</dbReference>
<evidence type="ECO:0000259" key="1">
    <source>
        <dbReference type="Pfam" id="PF00561"/>
    </source>
</evidence>